<evidence type="ECO:0000259" key="6">
    <source>
        <dbReference type="PROSITE" id="PS50111"/>
    </source>
</evidence>
<dbReference type="InterPro" id="IPR051310">
    <property type="entry name" value="MCP_chemotaxis"/>
</dbReference>
<keyword evidence="9" id="KW-1185">Reference proteome</keyword>
<dbReference type="Pfam" id="PF00672">
    <property type="entry name" value="HAMP"/>
    <property type="match status" value="1"/>
</dbReference>
<feature type="compositionally biased region" description="Polar residues" evidence="4">
    <location>
        <begin position="624"/>
        <end position="637"/>
    </location>
</feature>
<dbReference type="PROSITE" id="PS50111">
    <property type="entry name" value="CHEMOTAXIS_TRANSDUC_2"/>
    <property type="match status" value="1"/>
</dbReference>
<feature type="region of interest" description="Disordered" evidence="4">
    <location>
        <begin position="612"/>
        <end position="647"/>
    </location>
</feature>
<dbReference type="SMART" id="SM01358">
    <property type="entry name" value="HBM"/>
    <property type="match status" value="1"/>
</dbReference>
<dbReference type="PANTHER" id="PTHR43531">
    <property type="entry name" value="PROTEIN ICFG"/>
    <property type="match status" value="1"/>
</dbReference>
<evidence type="ECO:0000256" key="1">
    <source>
        <dbReference type="ARBA" id="ARBA00029447"/>
    </source>
</evidence>
<feature type="domain" description="HAMP" evidence="7">
    <location>
        <begin position="303"/>
        <end position="355"/>
    </location>
</feature>
<feature type="transmembrane region" description="Helical" evidence="5">
    <location>
        <begin position="20"/>
        <end position="40"/>
    </location>
</feature>
<dbReference type="SUPFAM" id="SSF58104">
    <property type="entry name" value="Methyl-accepting chemotaxis protein (MCP) signaling domain"/>
    <property type="match status" value="1"/>
</dbReference>
<dbReference type="Gene3D" id="1.10.287.950">
    <property type="entry name" value="Methyl-accepting chemotaxis protein"/>
    <property type="match status" value="1"/>
</dbReference>
<feature type="transmembrane region" description="Helical" evidence="5">
    <location>
        <begin position="279"/>
        <end position="301"/>
    </location>
</feature>
<dbReference type="CDD" id="cd11386">
    <property type="entry name" value="MCP_signal"/>
    <property type="match status" value="1"/>
</dbReference>
<feature type="domain" description="Methyl-accepting transducer" evidence="6">
    <location>
        <begin position="360"/>
        <end position="589"/>
    </location>
</feature>
<evidence type="ECO:0000313" key="9">
    <source>
        <dbReference type="Proteomes" id="UP001219630"/>
    </source>
</evidence>
<dbReference type="CDD" id="cd06225">
    <property type="entry name" value="HAMP"/>
    <property type="match status" value="1"/>
</dbReference>
<evidence type="ECO:0000313" key="8">
    <source>
        <dbReference type="EMBL" id="WFN56053.1"/>
    </source>
</evidence>
<feature type="coiled-coil region" evidence="3">
    <location>
        <begin position="578"/>
        <end position="605"/>
    </location>
</feature>
<dbReference type="InterPro" id="IPR032255">
    <property type="entry name" value="HBM"/>
</dbReference>
<dbReference type="InterPro" id="IPR004089">
    <property type="entry name" value="MCPsignal_dom"/>
</dbReference>
<evidence type="ECO:0000256" key="5">
    <source>
        <dbReference type="SAM" id="Phobius"/>
    </source>
</evidence>
<dbReference type="Pfam" id="PF00015">
    <property type="entry name" value="MCPsignal"/>
    <property type="match status" value="1"/>
</dbReference>
<dbReference type="Pfam" id="PF16591">
    <property type="entry name" value="HBM"/>
    <property type="match status" value="1"/>
</dbReference>
<name>A0ABY8G817_9GAMM</name>
<evidence type="ECO:0000256" key="3">
    <source>
        <dbReference type="SAM" id="Coils"/>
    </source>
</evidence>
<dbReference type="EMBL" id="CP114280">
    <property type="protein sequence ID" value="WFN56053.1"/>
    <property type="molecule type" value="Genomic_DNA"/>
</dbReference>
<evidence type="ECO:0000256" key="2">
    <source>
        <dbReference type="PROSITE-ProRule" id="PRU00284"/>
    </source>
</evidence>
<keyword evidence="3" id="KW-0175">Coiled coil</keyword>
<keyword evidence="5" id="KW-1133">Transmembrane helix</keyword>
<evidence type="ECO:0000259" key="7">
    <source>
        <dbReference type="PROSITE" id="PS50885"/>
    </source>
</evidence>
<keyword evidence="2" id="KW-0807">Transducer</keyword>
<keyword evidence="5" id="KW-0812">Transmembrane</keyword>
<protein>
    <submittedName>
        <fullName evidence="8">Methyl-accepting chemotaxis protein</fullName>
    </submittedName>
</protein>
<dbReference type="PANTHER" id="PTHR43531:SF5">
    <property type="entry name" value="METHYL-ACCEPTING CHEMOTAXIS PROTEIN III"/>
    <property type="match status" value="1"/>
</dbReference>
<dbReference type="InterPro" id="IPR004091">
    <property type="entry name" value="Chemotax_Me-accpt_rcpt_Me-site"/>
</dbReference>
<sequence length="647" mass="70442">MSAFVNYVRNLKIAHKLYGGFGVVLLLVMLASALSSVRFFTIRDLYIKSAIMNEMGDFIDLTRIARIKFTYTLNNDNLANLNKYLEQARQLNEKARALRWEGDYQQQLNAVAQDFSDYTRQLERIKASAQAVAQAREQTASDPLAGVDAAFYATVSDPALLRHYHQTSVRYWQLVDYAHQLQKDNSEASFKAMQGAYTAAKKAFDELNAQLPPQERERVRELGYHIERYNQISVKYNESVTQLKEADTALRTTGDKLINDITMMLNTLSSRNNEVINNAVLYTTLFGLAAMVLGVLIAWSVTRQITRPLMANLKLAEQIAAGDLTTTVVVARHDELGKLTHAMMVMTDRLRQLIADIRHSVDSVASAASQIAAGNHDLSSRTEQQSSAIVETAASMEQLTATVKNNADNARHASQIAEQASDNADRGGAIIHDVIQTMADISGSSKRISDITTVINGIAFQTNILALNAAVEAARAGEQGRGFAVVAGEVRNLAQRSAQAAKEIESLISESVTRVNTGTVLVSDAGHAMDELMASVKRVHDIMGEITSASDEQSRGITQIGAAVAEMDTTTQQNAAMVQQSSAAANALEEEAAKLSERVAVFRVSPQEASGVVSARAPHRVASATRTASLPASTASGLQDKDNWSSF</sequence>
<dbReference type="PROSITE" id="PS50885">
    <property type="entry name" value="HAMP"/>
    <property type="match status" value="1"/>
</dbReference>
<dbReference type="InterPro" id="IPR003660">
    <property type="entry name" value="HAMP_dom"/>
</dbReference>
<dbReference type="PROSITE" id="PS00538">
    <property type="entry name" value="CHEMOTAXIS_TRANSDUC_1"/>
    <property type="match status" value="1"/>
</dbReference>
<dbReference type="Proteomes" id="UP001219630">
    <property type="component" value="Chromosome"/>
</dbReference>
<dbReference type="RefSeq" id="WP_125259492.1">
    <property type="nucleotide sequence ID" value="NZ_CP114280.1"/>
</dbReference>
<evidence type="ECO:0000256" key="4">
    <source>
        <dbReference type="SAM" id="MobiDB-lite"/>
    </source>
</evidence>
<keyword evidence="5" id="KW-0472">Membrane</keyword>
<dbReference type="SMART" id="SM00283">
    <property type="entry name" value="MA"/>
    <property type="match status" value="1"/>
</dbReference>
<feature type="coiled-coil region" evidence="3">
    <location>
        <begin position="74"/>
        <end position="101"/>
    </location>
</feature>
<gene>
    <name evidence="8" type="ORF">O1Q98_01615</name>
</gene>
<proteinExistence type="inferred from homology"/>
<dbReference type="SMART" id="SM00304">
    <property type="entry name" value="HAMP"/>
    <property type="match status" value="1"/>
</dbReference>
<reference evidence="8 9" key="1">
    <citation type="submission" date="2022-12" db="EMBL/GenBank/DDBJ databases">
        <title>Complete genome sequencing of Dickeya lacustris type strain LMG30899.</title>
        <authorList>
            <person name="Dobhal S."/>
            <person name="Arizala D."/>
            <person name="Arif M."/>
        </authorList>
    </citation>
    <scope>NUCLEOTIDE SEQUENCE [LARGE SCALE GENOMIC DNA]</scope>
    <source>
        <strain evidence="8 9">LMG30899</strain>
    </source>
</reference>
<organism evidence="8 9">
    <name type="scientific">Dickeya lacustris</name>
    <dbReference type="NCBI Taxonomy" id="2259638"/>
    <lineage>
        <taxon>Bacteria</taxon>
        <taxon>Pseudomonadati</taxon>
        <taxon>Pseudomonadota</taxon>
        <taxon>Gammaproteobacteria</taxon>
        <taxon>Enterobacterales</taxon>
        <taxon>Pectobacteriaceae</taxon>
        <taxon>Dickeya</taxon>
    </lineage>
</organism>
<comment type="similarity">
    <text evidence="1">Belongs to the methyl-accepting chemotaxis (MCP) protein family.</text>
</comment>
<accession>A0ABY8G817</accession>